<name>A0A370GB00_9BACI</name>
<dbReference type="GO" id="GO:0006508">
    <property type="term" value="P:proteolysis"/>
    <property type="evidence" value="ECO:0007669"/>
    <property type="project" value="UniProtKB-KW"/>
</dbReference>
<organism evidence="7 8">
    <name type="scientific">Falsibacillus pallidus</name>
    <dbReference type="NCBI Taxonomy" id="493781"/>
    <lineage>
        <taxon>Bacteria</taxon>
        <taxon>Bacillati</taxon>
        <taxon>Bacillota</taxon>
        <taxon>Bacilli</taxon>
        <taxon>Bacillales</taxon>
        <taxon>Bacillaceae</taxon>
        <taxon>Falsibacillus</taxon>
    </lineage>
</organism>
<dbReference type="InterPro" id="IPR043504">
    <property type="entry name" value="Peptidase_S1_PA_chymotrypsin"/>
</dbReference>
<dbReference type="SMART" id="SM00228">
    <property type="entry name" value="PDZ"/>
    <property type="match status" value="1"/>
</dbReference>
<accession>A0A370GB00</accession>
<dbReference type="PANTHER" id="PTHR22939:SF129">
    <property type="entry name" value="SERINE PROTEASE HTRA2, MITOCHONDRIAL"/>
    <property type="match status" value="1"/>
</dbReference>
<dbReference type="InterPro" id="IPR036034">
    <property type="entry name" value="PDZ_sf"/>
</dbReference>
<sequence length="404" mass="43376">MGYYDQDSSNRYKEQKGNKGGIFLASLVGLVLGAILILVALPKLADVGVLPYSVQPNSQLKETDQAFHGQKENVSLDVTTDVTKAVQKASPAVVGITNIQSTDFWSQQEQPAGSGSGIVYKKAGGKAYIVTNNHVVEGADQLEVTLTDGTKEKATLRGTDPWTDLAVIEIDGSKVDTVAQFGNSDALKPGEPVIAIGNPLGQQFSGSVTQGIVSGLERTIPMDLNKDGQVDWQAQVIQTDAAINPGNSGGALVNISGQVVGINSMKIAQEAVEGIGLSIPINYAKPIISDLEQYGKIKRPAMGVQLRDVTDIPAYHQQETLKLPKDINNGVMIAKVMPNTPAAQAGLQELDVITELDGKPVKNILELRKYLYDKKKVGDQMKVTYYRAGKKKETTIKLTDESQM</sequence>
<dbReference type="Pfam" id="PF13180">
    <property type="entry name" value="PDZ_2"/>
    <property type="match status" value="1"/>
</dbReference>
<comment type="caution">
    <text evidence="7">The sequence shown here is derived from an EMBL/GenBank/DDBJ whole genome shotgun (WGS) entry which is preliminary data.</text>
</comment>
<evidence type="ECO:0000313" key="8">
    <source>
        <dbReference type="Proteomes" id="UP000255326"/>
    </source>
</evidence>
<feature type="domain" description="PDZ" evidence="6">
    <location>
        <begin position="291"/>
        <end position="364"/>
    </location>
</feature>
<dbReference type="SUPFAM" id="SSF50156">
    <property type="entry name" value="PDZ domain-like"/>
    <property type="match status" value="1"/>
</dbReference>
<dbReference type="RefSeq" id="WP_114746425.1">
    <property type="nucleotide sequence ID" value="NZ_QQAY01000011.1"/>
</dbReference>
<dbReference type="GO" id="GO:0004252">
    <property type="term" value="F:serine-type endopeptidase activity"/>
    <property type="evidence" value="ECO:0007669"/>
    <property type="project" value="InterPro"/>
</dbReference>
<dbReference type="AlphaFoldDB" id="A0A370GB00"/>
<keyword evidence="8" id="KW-1185">Reference proteome</keyword>
<evidence type="ECO:0000256" key="2">
    <source>
        <dbReference type="ARBA" id="ARBA00022670"/>
    </source>
</evidence>
<gene>
    <name evidence="7" type="ORF">DFR59_11144</name>
</gene>
<evidence type="ECO:0000256" key="5">
    <source>
        <dbReference type="SAM" id="Phobius"/>
    </source>
</evidence>
<dbReference type="InterPro" id="IPR001940">
    <property type="entry name" value="Peptidase_S1C"/>
</dbReference>
<protein>
    <submittedName>
        <fullName evidence="7">Serine protease Do</fullName>
    </submittedName>
</protein>
<keyword evidence="4" id="KW-0720">Serine protease</keyword>
<dbReference type="InterPro" id="IPR009003">
    <property type="entry name" value="Peptidase_S1_PA"/>
</dbReference>
<feature type="transmembrane region" description="Helical" evidence="5">
    <location>
        <begin position="21"/>
        <end position="41"/>
    </location>
</feature>
<dbReference type="SUPFAM" id="SSF50494">
    <property type="entry name" value="Trypsin-like serine proteases"/>
    <property type="match status" value="1"/>
</dbReference>
<dbReference type="InterPro" id="IPR001478">
    <property type="entry name" value="PDZ"/>
</dbReference>
<keyword evidence="5" id="KW-1133">Transmembrane helix</keyword>
<keyword evidence="5" id="KW-0472">Membrane</keyword>
<proteinExistence type="inferred from homology"/>
<evidence type="ECO:0000256" key="3">
    <source>
        <dbReference type="ARBA" id="ARBA00022801"/>
    </source>
</evidence>
<dbReference type="PRINTS" id="PR00834">
    <property type="entry name" value="PROTEASES2C"/>
</dbReference>
<evidence type="ECO:0000256" key="4">
    <source>
        <dbReference type="ARBA" id="ARBA00022825"/>
    </source>
</evidence>
<keyword evidence="3" id="KW-0378">Hydrolase</keyword>
<dbReference type="OrthoDB" id="9758917at2"/>
<dbReference type="PROSITE" id="PS50106">
    <property type="entry name" value="PDZ"/>
    <property type="match status" value="1"/>
</dbReference>
<dbReference type="Pfam" id="PF13365">
    <property type="entry name" value="Trypsin_2"/>
    <property type="match status" value="1"/>
</dbReference>
<reference evidence="7 8" key="1">
    <citation type="submission" date="2018-07" db="EMBL/GenBank/DDBJ databases">
        <title>Genomic Encyclopedia of Type Strains, Phase IV (KMG-IV): sequencing the most valuable type-strain genomes for metagenomic binning, comparative biology and taxonomic classification.</title>
        <authorList>
            <person name="Goeker M."/>
        </authorList>
    </citation>
    <scope>NUCLEOTIDE SEQUENCE [LARGE SCALE GENOMIC DNA]</scope>
    <source>
        <strain evidence="7 8">DSM 25281</strain>
    </source>
</reference>
<dbReference type="CDD" id="cd06781">
    <property type="entry name" value="cpPDZ_BsHtra-like"/>
    <property type="match status" value="1"/>
</dbReference>
<dbReference type="PANTHER" id="PTHR22939">
    <property type="entry name" value="SERINE PROTEASE FAMILY S1C HTRA-RELATED"/>
    <property type="match status" value="1"/>
</dbReference>
<keyword evidence="5" id="KW-0812">Transmembrane</keyword>
<dbReference type="EMBL" id="QQAY01000011">
    <property type="protein sequence ID" value="RDI40901.1"/>
    <property type="molecule type" value="Genomic_DNA"/>
</dbReference>
<dbReference type="Gene3D" id="2.40.10.10">
    <property type="entry name" value="Trypsin-like serine proteases"/>
    <property type="match status" value="2"/>
</dbReference>
<comment type="similarity">
    <text evidence="1">Belongs to the peptidase S1C family.</text>
</comment>
<evidence type="ECO:0000313" key="7">
    <source>
        <dbReference type="EMBL" id="RDI40901.1"/>
    </source>
</evidence>
<evidence type="ECO:0000256" key="1">
    <source>
        <dbReference type="ARBA" id="ARBA00010541"/>
    </source>
</evidence>
<dbReference type="Gene3D" id="2.30.42.10">
    <property type="match status" value="1"/>
</dbReference>
<dbReference type="Proteomes" id="UP000255326">
    <property type="component" value="Unassembled WGS sequence"/>
</dbReference>
<keyword evidence="2 7" id="KW-0645">Protease</keyword>
<evidence type="ECO:0000259" key="6">
    <source>
        <dbReference type="PROSITE" id="PS50106"/>
    </source>
</evidence>